<reference evidence="1 2" key="1">
    <citation type="submission" date="2023-12" db="EMBL/GenBank/DDBJ databases">
        <title>Baltic Sea Cyanobacteria.</title>
        <authorList>
            <person name="Delbaje E."/>
            <person name="Fewer D.P."/>
            <person name="Shishido T.K."/>
        </authorList>
    </citation>
    <scope>NUCLEOTIDE SEQUENCE [LARGE SCALE GENOMIC DNA]</scope>
    <source>
        <strain evidence="1 2">CCNP 1315</strain>
    </source>
</reference>
<gene>
    <name evidence="1" type="ORF">VB854_28605</name>
</gene>
<comment type="caution">
    <text evidence="1">The sequence shown here is derived from an EMBL/GenBank/DDBJ whole genome shotgun (WGS) entry which is preliminary data.</text>
</comment>
<sequence>MPKFTINKIHCIETSESGEDEIFFKFLGNDVLVSLPKQYDIDDGQIIQAEVMASYKGDLTVELWEYDSSSPDDLLGSITVNENSKGEYTSEANGDGGKYKITYTVS</sequence>
<keyword evidence="2" id="KW-1185">Reference proteome</keyword>
<name>A0ABU5U9W4_9CYAN</name>
<dbReference type="EMBL" id="JAYGHT010000195">
    <property type="protein sequence ID" value="MEA5522898.1"/>
    <property type="molecule type" value="Genomic_DNA"/>
</dbReference>
<organism evidence="1 2">
    <name type="scientific">Limnoraphis robusta CCNP1315</name>
    <dbReference type="NCBI Taxonomy" id="3110306"/>
    <lineage>
        <taxon>Bacteria</taxon>
        <taxon>Bacillati</taxon>
        <taxon>Cyanobacteriota</taxon>
        <taxon>Cyanophyceae</taxon>
        <taxon>Oscillatoriophycideae</taxon>
        <taxon>Oscillatoriales</taxon>
        <taxon>Sirenicapillariaceae</taxon>
        <taxon>Limnoraphis</taxon>
    </lineage>
</organism>
<dbReference type="Proteomes" id="UP001301728">
    <property type="component" value="Unassembled WGS sequence"/>
</dbReference>
<dbReference type="RefSeq" id="WP_323274492.1">
    <property type="nucleotide sequence ID" value="NZ_JAYGHT010000195.1"/>
</dbReference>
<protein>
    <submittedName>
        <fullName evidence="1">Uncharacterized protein</fullName>
    </submittedName>
</protein>
<evidence type="ECO:0000313" key="2">
    <source>
        <dbReference type="Proteomes" id="UP001301728"/>
    </source>
</evidence>
<evidence type="ECO:0000313" key="1">
    <source>
        <dbReference type="EMBL" id="MEA5522898.1"/>
    </source>
</evidence>
<accession>A0ABU5U9W4</accession>
<proteinExistence type="predicted"/>